<keyword evidence="3" id="KW-1185">Reference proteome</keyword>
<dbReference type="EMBL" id="UGQC01000001">
    <property type="protein sequence ID" value="STY99049.1"/>
    <property type="molecule type" value="Genomic_DNA"/>
</dbReference>
<keyword evidence="1" id="KW-0812">Transmembrane</keyword>
<feature type="transmembrane region" description="Helical" evidence="1">
    <location>
        <begin position="34"/>
        <end position="56"/>
    </location>
</feature>
<keyword evidence="1" id="KW-0472">Membrane</keyword>
<dbReference type="Proteomes" id="UP000254107">
    <property type="component" value="Unassembled WGS sequence"/>
</dbReference>
<name>A0A378QDP6_MORLA</name>
<keyword evidence="1" id="KW-1133">Transmembrane helix</keyword>
<evidence type="ECO:0000256" key="1">
    <source>
        <dbReference type="SAM" id="Phobius"/>
    </source>
</evidence>
<evidence type="ECO:0000313" key="3">
    <source>
        <dbReference type="Proteomes" id="UP000254107"/>
    </source>
</evidence>
<proteinExistence type="predicted"/>
<accession>A0A378QDP6</accession>
<feature type="transmembrane region" description="Helical" evidence="1">
    <location>
        <begin position="7"/>
        <end position="28"/>
    </location>
</feature>
<protein>
    <submittedName>
        <fullName evidence="2">Uncharacterized protein</fullName>
    </submittedName>
</protein>
<sequence>MIILLFVAVWLIGAIGFGVLCTFVGGFVRPHDDVGMWIGLVLSAVIYVVATMMWLLI</sequence>
<organism evidence="2 3">
    <name type="scientific">Moraxella lacunata</name>
    <dbReference type="NCBI Taxonomy" id="477"/>
    <lineage>
        <taxon>Bacteria</taxon>
        <taxon>Pseudomonadati</taxon>
        <taxon>Pseudomonadota</taxon>
        <taxon>Gammaproteobacteria</taxon>
        <taxon>Moraxellales</taxon>
        <taxon>Moraxellaceae</taxon>
        <taxon>Moraxella</taxon>
    </lineage>
</organism>
<reference evidence="2 3" key="1">
    <citation type="submission" date="2018-06" db="EMBL/GenBank/DDBJ databases">
        <authorList>
            <consortium name="Pathogen Informatics"/>
            <person name="Doyle S."/>
        </authorList>
    </citation>
    <scope>NUCLEOTIDE SEQUENCE [LARGE SCALE GENOMIC DNA]</scope>
    <source>
        <strain evidence="2 3">NCTC7911</strain>
    </source>
</reference>
<gene>
    <name evidence="2" type="ORF">NCTC7911_00417</name>
</gene>
<evidence type="ECO:0000313" key="2">
    <source>
        <dbReference type="EMBL" id="STY99049.1"/>
    </source>
</evidence>
<dbReference type="AlphaFoldDB" id="A0A378QDP6"/>
<dbReference type="GeneID" id="302271635"/>
<dbReference type="RefSeq" id="WP_156471034.1">
    <property type="nucleotide sequence ID" value="NZ_MXAN01000049.1"/>
</dbReference>